<dbReference type="AlphaFoldDB" id="A0A1F7WTA8"/>
<comment type="caution">
    <text evidence="2">The sequence shown here is derived from an EMBL/GenBank/DDBJ whole genome shotgun (WGS) entry which is preliminary data.</text>
</comment>
<feature type="signal peptide" evidence="1">
    <location>
        <begin position="1"/>
        <end position="24"/>
    </location>
</feature>
<feature type="chain" id="PRO_5009533578" description="Type II secretion system protein GspC N-terminal domain-containing protein" evidence="1">
    <location>
        <begin position="25"/>
        <end position="146"/>
    </location>
</feature>
<dbReference type="STRING" id="1817813.A2008_12545"/>
<sequence length="146" mass="16115">MKKTTLVSVSFLILLAALLINAPAAFGEAAADADAREYSEKIKGKDPFQALVTPPPAVVPQNPDKIDFIAKPPVPVIEPLPIKVTFIVGSSNRKFATMCLNDKVYHMTSGDREKSGLFHVIEVQNDHVKIFDSRVQKERTIKLTEE</sequence>
<evidence type="ECO:0008006" key="4">
    <source>
        <dbReference type="Google" id="ProtNLM"/>
    </source>
</evidence>
<name>A0A1F7WTA8_9BACT</name>
<reference evidence="2 3" key="1">
    <citation type="journal article" date="2016" name="Nat. Commun.">
        <title>Thousands of microbial genomes shed light on interconnected biogeochemical processes in an aquifer system.</title>
        <authorList>
            <person name="Anantharaman K."/>
            <person name="Brown C.T."/>
            <person name="Hug L.A."/>
            <person name="Sharon I."/>
            <person name="Castelle C.J."/>
            <person name="Probst A.J."/>
            <person name="Thomas B.C."/>
            <person name="Singh A."/>
            <person name="Wilkins M.J."/>
            <person name="Karaoz U."/>
            <person name="Brodie E.L."/>
            <person name="Williams K.H."/>
            <person name="Hubbard S.S."/>
            <person name="Banfield J.F."/>
        </authorList>
    </citation>
    <scope>NUCLEOTIDE SEQUENCE [LARGE SCALE GENOMIC DNA]</scope>
</reference>
<dbReference type="Proteomes" id="UP000178735">
    <property type="component" value="Unassembled WGS sequence"/>
</dbReference>
<organism evidence="2 3">
    <name type="scientific">Candidatus Wallbacteria bacterium GWC2_49_35</name>
    <dbReference type="NCBI Taxonomy" id="1817813"/>
    <lineage>
        <taxon>Bacteria</taxon>
        <taxon>Candidatus Walliibacteriota</taxon>
    </lineage>
</organism>
<proteinExistence type="predicted"/>
<evidence type="ECO:0000256" key="1">
    <source>
        <dbReference type="SAM" id="SignalP"/>
    </source>
</evidence>
<protein>
    <recommendedName>
        <fullName evidence="4">Type II secretion system protein GspC N-terminal domain-containing protein</fullName>
    </recommendedName>
</protein>
<evidence type="ECO:0000313" key="2">
    <source>
        <dbReference type="EMBL" id="OGM06021.1"/>
    </source>
</evidence>
<dbReference type="EMBL" id="MGFH01000084">
    <property type="protein sequence ID" value="OGM06021.1"/>
    <property type="molecule type" value="Genomic_DNA"/>
</dbReference>
<gene>
    <name evidence="2" type="ORF">A2008_12545</name>
</gene>
<accession>A0A1F7WTA8</accession>
<keyword evidence="1" id="KW-0732">Signal</keyword>
<evidence type="ECO:0000313" key="3">
    <source>
        <dbReference type="Proteomes" id="UP000178735"/>
    </source>
</evidence>